<sequence>MIVFITTIRHPDNCTSYARVGRLLDSSLRSICNQTDDDLRVIVVHNSMPTVTVSDPRVSYVQVDFPAPSPERNARIPFNVFQRDKGTKCVVGVSAAQALGADHVMFFDADDYLHRGIAAFANSQLSHPGWYSPLGLIHSHGSRVVQAVTEGFHLKNGSTGIVRTDLCDVPSSLTPGSSQEDIVAHIDAPQVDQMFGGHGKWQDVLEARGHHMEPLPFPSAIWEIGTGENVSGNLVSARQKQALDDAISTDFSIELPSRWSHFSSSGRLLLKRLGRRIGRDSRAH</sequence>
<dbReference type="InterPro" id="IPR029044">
    <property type="entry name" value="Nucleotide-diphossugar_trans"/>
</dbReference>
<reference evidence="1" key="1">
    <citation type="submission" date="2020-05" db="EMBL/GenBank/DDBJ databases">
        <authorList>
            <person name="Chiriac C."/>
            <person name="Salcher M."/>
            <person name="Ghai R."/>
            <person name="Kavagutti S V."/>
        </authorList>
    </citation>
    <scope>NUCLEOTIDE SEQUENCE</scope>
</reference>
<protein>
    <submittedName>
        <fullName evidence="1">Unannotated protein</fullName>
    </submittedName>
</protein>
<dbReference type="AlphaFoldDB" id="A0A6J7F7S7"/>
<evidence type="ECO:0000313" key="1">
    <source>
        <dbReference type="EMBL" id="CAB4889000.1"/>
    </source>
</evidence>
<proteinExistence type="predicted"/>
<organism evidence="1">
    <name type="scientific">freshwater metagenome</name>
    <dbReference type="NCBI Taxonomy" id="449393"/>
    <lineage>
        <taxon>unclassified sequences</taxon>
        <taxon>metagenomes</taxon>
        <taxon>ecological metagenomes</taxon>
    </lineage>
</organism>
<gene>
    <name evidence="1" type="ORF">UFOPK3376_02653</name>
</gene>
<dbReference type="EMBL" id="CAFBLP010000093">
    <property type="protein sequence ID" value="CAB4889000.1"/>
    <property type="molecule type" value="Genomic_DNA"/>
</dbReference>
<dbReference type="SUPFAM" id="SSF53448">
    <property type="entry name" value="Nucleotide-diphospho-sugar transferases"/>
    <property type="match status" value="1"/>
</dbReference>
<accession>A0A6J7F7S7</accession>
<name>A0A6J7F7S7_9ZZZZ</name>
<dbReference type="CDD" id="cd00761">
    <property type="entry name" value="Glyco_tranf_GTA_type"/>
    <property type="match status" value="1"/>
</dbReference>